<keyword evidence="1" id="KW-0812">Transmembrane</keyword>
<accession>A0A2N3RCA2</accession>
<sequence length="101" mass="11084">MPALILGGSGSSGYSLWLMLIYHHAFIDLSDQQVYLFPIVAVALVAVALALSFQPSHREADGGMSQKFSMSSSINISQALRRSCMHNDRLCLGIDGRMRVR</sequence>
<evidence type="ECO:0000256" key="1">
    <source>
        <dbReference type="SAM" id="Phobius"/>
    </source>
</evidence>
<reference evidence="2 3" key="1">
    <citation type="submission" date="2017-10" db="EMBL/GenBank/DDBJ databases">
        <title>Bifidobacterium genomics.</title>
        <authorList>
            <person name="Lugli G.A."/>
            <person name="Milani C."/>
            <person name="Mancabelli L."/>
        </authorList>
    </citation>
    <scope>NUCLEOTIDE SEQUENCE [LARGE SCALE GENOMIC DNA]</scope>
    <source>
        <strain evidence="2 3">1460B</strain>
    </source>
</reference>
<comment type="caution">
    <text evidence="2">The sequence shown here is derived from an EMBL/GenBank/DDBJ whole genome shotgun (WGS) entry which is preliminary data.</text>
</comment>
<dbReference type="Proteomes" id="UP000233731">
    <property type="component" value="Unassembled WGS sequence"/>
</dbReference>
<organism evidence="2 3">
    <name type="scientific">Bifidobacterium asteroides</name>
    <dbReference type="NCBI Taxonomy" id="1684"/>
    <lineage>
        <taxon>Bacteria</taxon>
        <taxon>Bacillati</taxon>
        <taxon>Actinomycetota</taxon>
        <taxon>Actinomycetes</taxon>
        <taxon>Bifidobacteriales</taxon>
        <taxon>Bifidobacteriaceae</taxon>
        <taxon>Bifidobacterium</taxon>
    </lineage>
</organism>
<evidence type="ECO:0000313" key="3">
    <source>
        <dbReference type="Proteomes" id="UP000233731"/>
    </source>
</evidence>
<evidence type="ECO:0000313" key="2">
    <source>
        <dbReference type="EMBL" id="PKV10119.1"/>
    </source>
</evidence>
<proteinExistence type="predicted"/>
<name>A0A2N3RCA2_9BIFI</name>
<keyword evidence="1" id="KW-1133">Transmembrane helix</keyword>
<dbReference type="AlphaFoldDB" id="A0A2N3RCA2"/>
<dbReference type="EMBL" id="PCHJ01000010">
    <property type="protein sequence ID" value="PKV10119.1"/>
    <property type="molecule type" value="Genomic_DNA"/>
</dbReference>
<gene>
    <name evidence="2" type="ORF">CQR44_0389</name>
</gene>
<protein>
    <submittedName>
        <fullName evidence="2">Uncharacterized protein</fullName>
    </submittedName>
</protein>
<keyword evidence="1" id="KW-0472">Membrane</keyword>
<feature type="transmembrane region" description="Helical" evidence="1">
    <location>
        <begin position="34"/>
        <end position="53"/>
    </location>
</feature>